<reference evidence="2 3" key="1">
    <citation type="journal article" date="2020" name="Nature">
        <title>Bacterial chemolithoautotrophy via manganese oxidation.</title>
        <authorList>
            <person name="Yu H."/>
            <person name="Leadbetter J.R."/>
        </authorList>
    </citation>
    <scope>NUCLEOTIDE SEQUENCE [LARGE SCALE GENOMIC DNA]</scope>
    <source>
        <strain evidence="2 3">Mn-1</strain>
    </source>
</reference>
<dbReference type="AlphaFoldDB" id="A0A7X6DSU4"/>
<evidence type="ECO:0000256" key="1">
    <source>
        <dbReference type="SAM" id="SignalP"/>
    </source>
</evidence>
<dbReference type="RefSeq" id="WP_168062648.1">
    <property type="nucleotide sequence ID" value="NZ_VTOW01000004.1"/>
</dbReference>
<name>A0A7X6DSU4_9BACT</name>
<dbReference type="EMBL" id="VTOW01000004">
    <property type="protein sequence ID" value="NKE72705.1"/>
    <property type="molecule type" value="Genomic_DNA"/>
</dbReference>
<keyword evidence="1" id="KW-0732">Signal</keyword>
<dbReference type="Proteomes" id="UP000534783">
    <property type="component" value="Unassembled WGS sequence"/>
</dbReference>
<gene>
    <name evidence="2" type="ORF">MNODULE_18300</name>
</gene>
<feature type="chain" id="PRO_5031450892" description="Secreted protein" evidence="1">
    <location>
        <begin position="21"/>
        <end position="218"/>
    </location>
</feature>
<evidence type="ECO:0000313" key="2">
    <source>
        <dbReference type="EMBL" id="NKE72705.1"/>
    </source>
</evidence>
<proteinExistence type="predicted"/>
<keyword evidence="3" id="KW-1185">Reference proteome</keyword>
<accession>A0A7X6DSU4</accession>
<evidence type="ECO:0000313" key="3">
    <source>
        <dbReference type="Proteomes" id="UP000534783"/>
    </source>
</evidence>
<feature type="signal peptide" evidence="1">
    <location>
        <begin position="1"/>
        <end position="20"/>
    </location>
</feature>
<evidence type="ECO:0008006" key="4">
    <source>
        <dbReference type="Google" id="ProtNLM"/>
    </source>
</evidence>
<protein>
    <recommendedName>
        <fullName evidence="4">Secreted protein</fullName>
    </recommendedName>
</protein>
<comment type="caution">
    <text evidence="2">The sequence shown here is derived from an EMBL/GenBank/DDBJ whole genome shotgun (WGS) entry which is preliminary data.</text>
</comment>
<sequence length="218" mass="24645">MRTLSLAFIFVLASIAPVQTALLEEKTAKIVPAGTIVPQPVPPETFSEKPTPVSLRIINQRKNPIYLQGLRQDGERIQIFLYHREGTRGWKPFFEFLPCDLPTCRGLHAPRKSCPKPIPFVIALGPSGSADSFKEVPWNGLLYERSEATREDRKHRYCYKGKVPKTGRMRVEIEFSETLQKESEKSGIIGGRDHAVFEFDLPPSRPSYEIVIEGRGNP</sequence>
<organism evidence="2 3">
    <name type="scientific">Candidatus Manganitrophus noduliformans</name>
    <dbReference type="NCBI Taxonomy" id="2606439"/>
    <lineage>
        <taxon>Bacteria</taxon>
        <taxon>Pseudomonadati</taxon>
        <taxon>Nitrospirota</taxon>
        <taxon>Nitrospiria</taxon>
        <taxon>Candidatus Troglogloeales</taxon>
        <taxon>Candidatus Manganitrophaceae</taxon>
        <taxon>Candidatus Manganitrophus</taxon>
    </lineage>
</organism>